<evidence type="ECO:0000313" key="2">
    <source>
        <dbReference type="Proteomes" id="UP000027604"/>
    </source>
</evidence>
<dbReference type="STRING" id="1349767.GJA_5409"/>
<dbReference type="Proteomes" id="UP000027604">
    <property type="component" value="Chromosome I"/>
</dbReference>
<dbReference type="EMBL" id="HG322949">
    <property type="protein sequence ID" value="CDG86005.1"/>
    <property type="molecule type" value="Genomic_DNA"/>
</dbReference>
<keyword evidence="2" id="KW-1185">Reference proteome</keyword>
<evidence type="ECO:0000313" key="1">
    <source>
        <dbReference type="EMBL" id="CDG86005.1"/>
    </source>
</evidence>
<dbReference type="PATRIC" id="fig|1349767.4.peg.2000"/>
<organism evidence="1 2">
    <name type="scientific">Janthinobacterium agaricidamnosum NBRC 102515 = DSM 9628</name>
    <dbReference type="NCBI Taxonomy" id="1349767"/>
    <lineage>
        <taxon>Bacteria</taxon>
        <taxon>Pseudomonadati</taxon>
        <taxon>Pseudomonadota</taxon>
        <taxon>Betaproteobacteria</taxon>
        <taxon>Burkholderiales</taxon>
        <taxon>Oxalobacteraceae</taxon>
        <taxon>Janthinobacterium</taxon>
    </lineage>
</organism>
<dbReference type="KEGG" id="jag:GJA_5409"/>
<reference evidence="1 2" key="1">
    <citation type="journal article" date="2015" name="Genome Announc.">
        <title>Genome Sequence of Mushroom Soft-Rot Pathogen Janthinobacterium agaricidamnosum.</title>
        <authorList>
            <person name="Graupner K."/>
            <person name="Lackner G."/>
            <person name="Hertweck C."/>
        </authorList>
    </citation>
    <scope>NUCLEOTIDE SEQUENCE [LARGE SCALE GENOMIC DNA]</scope>
    <source>
        <strain evidence="2">NBRC 102515 / DSM 9628</strain>
    </source>
</reference>
<proteinExistence type="predicted"/>
<name>W0VE94_9BURK</name>
<gene>
    <name evidence="1" type="ORF">GJA_5409</name>
</gene>
<dbReference type="HOGENOM" id="CLU_3217328_0_0_4"/>
<dbReference type="AlphaFoldDB" id="W0VE94"/>
<accession>W0VE94</accession>
<protein>
    <submittedName>
        <fullName evidence="1">Uncharacterized protein</fullName>
    </submittedName>
</protein>
<sequence>MLFWKVILYMRAYRMCYFFEKVISIFTTVNRFIDVKNCNYFLQI</sequence>